<protein>
    <recommendedName>
        <fullName evidence="3">Pyocin activator protein PrtN</fullName>
    </recommendedName>
</protein>
<dbReference type="GO" id="GO:0006355">
    <property type="term" value="P:regulation of DNA-templated transcription"/>
    <property type="evidence" value="ECO:0007669"/>
    <property type="project" value="InterPro"/>
</dbReference>
<evidence type="ECO:0000313" key="1">
    <source>
        <dbReference type="EMBL" id="QBQ96286.1"/>
    </source>
</evidence>
<evidence type="ECO:0000313" key="2">
    <source>
        <dbReference type="Proteomes" id="UP000295727"/>
    </source>
</evidence>
<organism evidence="1 2">
    <name type="scientific">Paraburkholderia pallida</name>
    <dbReference type="NCBI Taxonomy" id="2547399"/>
    <lineage>
        <taxon>Bacteria</taxon>
        <taxon>Pseudomonadati</taxon>
        <taxon>Pseudomonadota</taxon>
        <taxon>Betaproteobacteria</taxon>
        <taxon>Burkholderiales</taxon>
        <taxon>Burkholderiaceae</taxon>
        <taxon>Paraburkholderia</taxon>
    </lineage>
</organism>
<dbReference type="Pfam" id="PF11112">
    <property type="entry name" value="PyocinActivator"/>
    <property type="match status" value="1"/>
</dbReference>
<reference evidence="1 2" key="1">
    <citation type="submission" date="2019-03" db="EMBL/GenBank/DDBJ databases">
        <title>Paraburkholderia sp. 7MH5, isolated from subtropical forest soil.</title>
        <authorList>
            <person name="Gao Z.-H."/>
            <person name="Qiu L.-H."/>
        </authorList>
    </citation>
    <scope>NUCLEOTIDE SEQUENCE [LARGE SCALE GENOMIC DNA]</scope>
    <source>
        <strain evidence="1 2">7MH5</strain>
    </source>
</reference>
<dbReference type="OrthoDB" id="982642at2"/>
<dbReference type="EMBL" id="CP038148">
    <property type="protein sequence ID" value="QBQ96286.1"/>
    <property type="molecule type" value="Genomic_DNA"/>
</dbReference>
<accession>A0A4P7CP09</accession>
<keyword evidence="2" id="KW-1185">Reference proteome</keyword>
<dbReference type="Proteomes" id="UP000295727">
    <property type="component" value="Chromosome 1"/>
</dbReference>
<dbReference type="InterPro" id="IPR020518">
    <property type="entry name" value="Tscrpt_reg_PrtN"/>
</dbReference>
<dbReference type="AlphaFoldDB" id="A0A4P7CP09"/>
<evidence type="ECO:0008006" key="3">
    <source>
        <dbReference type="Google" id="ProtNLM"/>
    </source>
</evidence>
<name>A0A4P7CP09_9BURK</name>
<sequence>MPAGRAKSDKGFRPILSLPNYFRWPVRAPVGQILRKEKHSSGYRWPWRNTLQIFAVSTLERLESQFNAALLPIEVVRTNFFPHLSEDTFSRRARANDFGFPVIRSDRSQKAAMFVHIEDLATYLDARRTVAAREHANLVDARPSLACIP</sequence>
<gene>
    <name evidence="1" type="ORF">E1956_03270</name>
</gene>
<proteinExistence type="predicted"/>
<dbReference type="KEGG" id="ppai:E1956_03270"/>